<dbReference type="Proteomes" id="UP001273505">
    <property type="component" value="Unassembled WGS sequence"/>
</dbReference>
<dbReference type="EMBL" id="JAXAFO010000042">
    <property type="protein sequence ID" value="MDX6851194.1"/>
    <property type="molecule type" value="Genomic_DNA"/>
</dbReference>
<protein>
    <submittedName>
        <fullName evidence="1">DUF1853 family protein</fullName>
    </submittedName>
</protein>
<proteinExistence type="predicted"/>
<keyword evidence="2" id="KW-1185">Reference proteome</keyword>
<name>A0ABU4S2N3_9GAMM</name>
<dbReference type="RefSeq" id="WP_302721782.1">
    <property type="nucleotide sequence ID" value="NZ_JAULRU010000418.1"/>
</dbReference>
<gene>
    <name evidence="1" type="ORF">SCD92_17580</name>
</gene>
<comment type="caution">
    <text evidence="1">The sequence shown here is derived from an EMBL/GenBank/DDBJ whole genome shotgun (WGS) entry which is preliminary data.</text>
</comment>
<evidence type="ECO:0000313" key="2">
    <source>
        <dbReference type="Proteomes" id="UP001273505"/>
    </source>
</evidence>
<organism evidence="1 2">
    <name type="scientific">Gilvimarinus gilvus</name>
    <dbReference type="NCBI Taxonomy" id="3058038"/>
    <lineage>
        <taxon>Bacteria</taxon>
        <taxon>Pseudomonadati</taxon>
        <taxon>Pseudomonadota</taxon>
        <taxon>Gammaproteobacteria</taxon>
        <taxon>Cellvibrionales</taxon>
        <taxon>Cellvibrionaceae</taxon>
        <taxon>Gilvimarinus</taxon>
    </lineage>
</organism>
<reference evidence="1 2" key="1">
    <citation type="submission" date="2023-11" db="EMBL/GenBank/DDBJ databases">
        <title>Gilvimarinus fulvus sp. nov., isolated from the surface of Kelp.</title>
        <authorList>
            <person name="Sun Y.Y."/>
            <person name="Gong Y."/>
            <person name="Du Z.J."/>
        </authorList>
    </citation>
    <scope>NUCLEOTIDE SEQUENCE [LARGE SCALE GENOMIC DNA]</scope>
    <source>
        <strain evidence="1 2">SDUM040013</strain>
    </source>
</reference>
<accession>A0ABU4S2N3</accession>
<sequence length="309" mass="35930">MTEFLHSLATPQVRDLAQSCLGPDLICAEKMCGVNLYSPENDLANCAAWLRKLDRDPDPLFKHLAKRKSTRLGLYFESLWAFFWQRTTQTEVLAYNLQISKSGRTLGALDFIVKQGTRQIHIEAAVKFYLLSGSDENNYDQWIGPNTNDNLGKKIGRMQEHQFPILGHEITQNRLRQLNIDNANTEQALILKGMLFFPFDHIKPISDRLIRHKQNVWLHVANLDKVCAAEFYSVIPRNRWLGPAIYHARLQPLSAQQLKIALASQIRYDNRPRMVAELFRDFDGKWKEKKRFFVVSDYWPDTERPSRNT</sequence>
<evidence type="ECO:0000313" key="1">
    <source>
        <dbReference type="EMBL" id="MDX6851194.1"/>
    </source>
</evidence>
<dbReference type="Pfam" id="PF08907">
    <property type="entry name" value="DUF1853"/>
    <property type="match status" value="1"/>
</dbReference>
<dbReference type="InterPro" id="IPR015003">
    <property type="entry name" value="DUF1853"/>
</dbReference>